<gene>
    <name evidence="9" type="ORF">PEPMIC_01145</name>
</gene>
<dbReference type="SUPFAM" id="SSF56645">
    <property type="entry name" value="Acyl-CoA dehydrogenase NM domain-like"/>
    <property type="match status" value="1"/>
</dbReference>
<evidence type="ECO:0000256" key="5">
    <source>
        <dbReference type="RuleBase" id="RU362125"/>
    </source>
</evidence>
<dbReference type="Pfam" id="PF00441">
    <property type="entry name" value="Acyl-CoA_dh_1"/>
    <property type="match status" value="1"/>
</dbReference>
<comment type="cofactor">
    <cofactor evidence="1 5">
        <name>FAD</name>
        <dbReference type="ChEBI" id="CHEBI:57692"/>
    </cofactor>
</comment>
<protein>
    <submittedName>
        <fullName evidence="9">Acyl-CoA dehydrogenase, C-terminal domain protein</fullName>
    </submittedName>
</protein>
<evidence type="ECO:0000256" key="2">
    <source>
        <dbReference type="ARBA" id="ARBA00009347"/>
    </source>
</evidence>
<reference evidence="9 10" key="2">
    <citation type="submission" date="2007-09" db="EMBL/GenBank/DDBJ databases">
        <authorList>
            <person name="Fulton L."/>
            <person name="Clifton S."/>
            <person name="Fulton B."/>
            <person name="Xu J."/>
            <person name="Minx P."/>
            <person name="Pepin K.H."/>
            <person name="Johnson M."/>
            <person name="Thiruvilangam P."/>
            <person name="Bhonagiri V."/>
            <person name="Nash W.E."/>
            <person name="Mardis E.R."/>
            <person name="Wilson R.K."/>
        </authorList>
    </citation>
    <scope>NUCLEOTIDE SEQUENCE [LARGE SCALE GENOMIC DNA]</scope>
    <source>
        <strain evidence="9 10">ATCC 33270</strain>
    </source>
</reference>
<dbReference type="Gene3D" id="1.10.540.10">
    <property type="entry name" value="Acyl-CoA dehydrogenase/oxidase, N-terminal domain"/>
    <property type="match status" value="1"/>
</dbReference>
<evidence type="ECO:0000259" key="7">
    <source>
        <dbReference type="Pfam" id="PF02770"/>
    </source>
</evidence>
<dbReference type="Gene3D" id="1.20.140.10">
    <property type="entry name" value="Butyryl-CoA Dehydrogenase, subunit A, domain 3"/>
    <property type="match status" value="1"/>
</dbReference>
<dbReference type="InterPro" id="IPR009075">
    <property type="entry name" value="AcylCo_DH/oxidase_C"/>
</dbReference>
<evidence type="ECO:0000313" key="10">
    <source>
        <dbReference type="Proteomes" id="UP000003162"/>
    </source>
</evidence>
<dbReference type="InterPro" id="IPR036250">
    <property type="entry name" value="AcylCo_DH-like_C"/>
</dbReference>
<dbReference type="GO" id="GO:0003995">
    <property type="term" value="F:acyl-CoA dehydrogenase activity"/>
    <property type="evidence" value="ECO:0007669"/>
    <property type="project" value="TreeGrafter"/>
</dbReference>
<name>A8SLZ2_9FIRM</name>
<dbReference type="GO" id="GO:0050660">
    <property type="term" value="F:flavin adenine dinucleotide binding"/>
    <property type="evidence" value="ECO:0007669"/>
    <property type="project" value="InterPro"/>
</dbReference>
<proteinExistence type="inferred from homology"/>
<dbReference type="Gene3D" id="2.40.110.10">
    <property type="entry name" value="Butyryl-CoA Dehydrogenase, subunit A, domain 2"/>
    <property type="match status" value="1"/>
</dbReference>
<dbReference type="InterPro" id="IPR013786">
    <property type="entry name" value="AcylCoA_DH/ox_N"/>
</dbReference>
<keyword evidence="3 5" id="KW-0285">Flavoprotein</keyword>
<evidence type="ECO:0000259" key="8">
    <source>
        <dbReference type="Pfam" id="PF02771"/>
    </source>
</evidence>
<dbReference type="PIRSF" id="PIRSF016578">
    <property type="entry name" value="HsaA"/>
    <property type="match status" value="1"/>
</dbReference>
<dbReference type="InterPro" id="IPR037069">
    <property type="entry name" value="AcylCoA_DH/ox_N_sf"/>
</dbReference>
<dbReference type="Proteomes" id="UP000003162">
    <property type="component" value="Unassembled WGS sequence"/>
</dbReference>
<dbReference type="InterPro" id="IPR046373">
    <property type="entry name" value="Acyl-CoA_Oxase/DH_mid-dom_sf"/>
</dbReference>
<feature type="domain" description="Acyl-CoA oxidase/dehydrogenase middle" evidence="7">
    <location>
        <begin position="127"/>
        <end position="219"/>
    </location>
</feature>
<reference evidence="9 10" key="1">
    <citation type="submission" date="2007-09" db="EMBL/GenBank/DDBJ databases">
        <title>Draft genome sequence of Peptostreptococcus micros (ATCC 33270).</title>
        <authorList>
            <person name="Sudarsanam P."/>
            <person name="Ley R."/>
            <person name="Guruge J."/>
            <person name="Turnbaugh P.J."/>
            <person name="Mahowald M."/>
            <person name="Liep D."/>
            <person name="Gordon J."/>
        </authorList>
    </citation>
    <scope>NUCLEOTIDE SEQUENCE [LARGE SCALE GENOMIC DNA]</scope>
    <source>
        <strain evidence="9 10">ATCC 33270</strain>
    </source>
</reference>
<dbReference type="SUPFAM" id="SSF47203">
    <property type="entry name" value="Acyl-CoA dehydrogenase C-terminal domain-like"/>
    <property type="match status" value="1"/>
</dbReference>
<dbReference type="EMBL" id="ABEE02000017">
    <property type="protein sequence ID" value="EDP23341.1"/>
    <property type="molecule type" value="Genomic_DNA"/>
</dbReference>
<evidence type="ECO:0000256" key="3">
    <source>
        <dbReference type="ARBA" id="ARBA00022630"/>
    </source>
</evidence>
<dbReference type="Pfam" id="PF02771">
    <property type="entry name" value="Acyl-CoA_dh_N"/>
    <property type="match status" value="1"/>
</dbReference>
<dbReference type="AlphaFoldDB" id="A8SLZ2"/>
<dbReference type="HOGENOM" id="CLU_018204_3_2_9"/>
<keyword evidence="4 5" id="KW-0274">FAD</keyword>
<evidence type="ECO:0000313" key="9">
    <source>
        <dbReference type="EMBL" id="EDP23341.1"/>
    </source>
</evidence>
<evidence type="ECO:0000256" key="4">
    <source>
        <dbReference type="ARBA" id="ARBA00022827"/>
    </source>
</evidence>
<dbReference type="eggNOG" id="COG1960">
    <property type="taxonomic scope" value="Bacteria"/>
</dbReference>
<evidence type="ECO:0000256" key="1">
    <source>
        <dbReference type="ARBA" id="ARBA00001974"/>
    </source>
</evidence>
<keyword evidence="5" id="KW-0560">Oxidoreductase</keyword>
<organism evidence="9 10">
    <name type="scientific">Parvimonas micra ATCC 33270</name>
    <dbReference type="NCBI Taxonomy" id="411465"/>
    <lineage>
        <taxon>Bacteria</taxon>
        <taxon>Bacillati</taxon>
        <taxon>Bacillota</taxon>
        <taxon>Tissierellia</taxon>
        <taxon>Tissierellales</taxon>
        <taxon>Peptoniphilaceae</taxon>
        <taxon>Parvimonas</taxon>
    </lineage>
</organism>
<comment type="similarity">
    <text evidence="2 5">Belongs to the acyl-CoA dehydrogenase family.</text>
</comment>
<comment type="caution">
    <text evidence="9">The sequence shown here is derived from an EMBL/GenBank/DDBJ whole genome shotgun (WGS) entry which is preliminary data.</text>
</comment>
<dbReference type="Pfam" id="PF02770">
    <property type="entry name" value="Acyl-CoA_dh_M"/>
    <property type="match status" value="1"/>
</dbReference>
<sequence>MIIKIVYILKLEVSMSKFYEDALLFAKEHILPYAKEIDEKMEFPVESFKEMGKAGYFKLMIPTELGGLGKGMTEHSEACMAFAKSSATAGLCYMMHNVCLSIVLKYASDELKSKIVKDVVENNKFLGFAYSEFGSGTNFYRPDIKAEFNDKEVILNGTKSMVTSAGQASYYLLLSSSESGEGIDNWIVPIETEGVEFKQSEWQGLGMRGNVSCPMEFVDAHLSKSYRIGKIGDAMTHIFEVVAPFFITGLASVYTGVCEAVLSEALSHATNRKHTFGSKLAEYETVQTHISRIYSQTNAAILGTKEAARAADAGESDAIVKIISARIFASEAAIEVARLGMRVGGGKAYNKMGIMERLLRDSYAGQIMAPSVDVLILWLGRALLGLPLI</sequence>
<dbReference type="InterPro" id="IPR009100">
    <property type="entry name" value="AcylCoA_DH/oxidase_NM_dom_sf"/>
</dbReference>
<dbReference type="PANTHER" id="PTHR43884">
    <property type="entry name" value="ACYL-COA DEHYDROGENASE"/>
    <property type="match status" value="1"/>
</dbReference>
<evidence type="ECO:0000259" key="6">
    <source>
        <dbReference type="Pfam" id="PF00441"/>
    </source>
</evidence>
<feature type="domain" description="Acyl-CoA dehydrogenase/oxidase N-terminal" evidence="8">
    <location>
        <begin position="20"/>
        <end position="121"/>
    </location>
</feature>
<dbReference type="PANTHER" id="PTHR43884:SF12">
    <property type="entry name" value="ISOVALERYL-COA DEHYDROGENASE, MITOCHONDRIAL-RELATED"/>
    <property type="match status" value="1"/>
</dbReference>
<accession>A8SLZ2</accession>
<feature type="domain" description="Acyl-CoA dehydrogenase/oxidase C-terminal" evidence="6">
    <location>
        <begin position="250"/>
        <end position="383"/>
    </location>
</feature>
<dbReference type="InterPro" id="IPR006091">
    <property type="entry name" value="Acyl-CoA_Oxase/DH_mid-dom"/>
</dbReference>